<dbReference type="PANTHER" id="PTHR33395">
    <property type="entry name" value="TRANSCRIPTASE, PUTATIVE-RELATED-RELATED"/>
    <property type="match status" value="1"/>
</dbReference>
<evidence type="ECO:0000313" key="2">
    <source>
        <dbReference type="EMBL" id="CAC5403960.1"/>
    </source>
</evidence>
<dbReference type="SUPFAM" id="SSF56219">
    <property type="entry name" value="DNase I-like"/>
    <property type="match status" value="1"/>
</dbReference>
<gene>
    <name evidence="2" type="ORF">MCOR_37803</name>
</gene>
<feature type="domain" description="Endonuclease/exonuclease/phosphatase" evidence="1">
    <location>
        <begin position="8"/>
        <end position="97"/>
    </location>
</feature>
<dbReference type="PANTHER" id="PTHR33395:SF22">
    <property type="entry name" value="REVERSE TRANSCRIPTASE DOMAIN-CONTAINING PROTEIN"/>
    <property type="match status" value="1"/>
</dbReference>
<dbReference type="GO" id="GO:0003824">
    <property type="term" value="F:catalytic activity"/>
    <property type="evidence" value="ECO:0007669"/>
    <property type="project" value="InterPro"/>
</dbReference>
<dbReference type="EMBL" id="CACVKT020006897">
    <property type="protein sequence ID" value="CAC5403960.1"/>
    <property type="molecule type" value="Genomic_DNA"/>
</dbReference>
<dbReference type="OrthoDB" id="5985347at2759"/>
<reference evidence="2 3" key="1">
    <citation type="submission" date="2020-06" db="EMBL/GenBank/DDBJ databases">
        <authorList>
            <person name="Li R."/>
            <person name="Bekaert M."/>
        </authorList>
    </citation>
    <scope>NUCLEOTIDE SEQUENCE [LARGE SCALE GENOMIC DNA]</scope>
    <source>
        <strain evidence="3">wild</strain>
    </source>
</reference>
<dbReference type="AlphaFoldDB" id="A0A6J8DA36"/>
<evidence type="ECO:0000313" key="3">
    <source>
        <dbReference type="Proteomes" id="UP000507470"/>
    </source>
</evidence>
<dbReference type="InterPro" id="IPR005135">
    <property type="entry name" value="Endo/exonuclease/phosphatase"/>
</dbReference>
<dbReference type="Proteomes" id="UP000507470">
    <property type="component" value="Unassembled WGS sequence"/>
</dbReference>
<dbReference type="InterPro" id="IPR036691">
    <property type="entry name" value="Endo/exonu/phosph_ase_sf"/>
</dbReference>
<sequence>MKFLDEQEKSLQMAAGKNTTIVLTGDFNIPDINWESMSVPNNSSDKEIQTKLMEITDSFQFAQIHELPIREDNLLDIVLTTNSSLIESSKNTPGISDYEMIVTVCDTKPYYQRSKPRKCYIYSKANWNIQDEIIITNKIRKMQDSVINVQEIKRHLQERTFPKYGQTHTI</sequence>
<name>A0A6J8DA36_MYTCO</name>
<accession>A0A6J8DA36</accession>
<organism evidence="2 3">
    <name type="scientific">Mytilus coruscus</name>
    <name type="common">Sea mussel</name>
    <dbReference type="NCBI Taxonomy" id="42192"/>
    <lineage>
        <taxon>Eukaryota</taxon>
        <taxon>Metazoa</taxon>
        <taxon>Spiralia</taxon>
        <taxon>Lophotrochozoa</taxon>
        <taxon>Mollusca</taxon>
        <taxon>Bivalvia</taxon>
        <taxon>Autobranchia</taxon>
        <taxon>Pteriomorphia</taxon>
        <taxon>Mytilida</taxon>
        <taxon>Mytiloidea</taxon>
        <taxon>Mytilidae</taxon>
        <taxon>Mytilinae</taxon>
        <taxon>Mytilus</taxon>
    </lineage>
</organism>
<keyword evidence="3" id="KW-1185">Reference proteome</keyword>
<protein>
    <recommendedName>
        <fullName evidence="1">Endonuclease/exonuclease/phosphatase domain-containing protein</fullName>
    </recommendedName>
</protein>
<evidence type="ECO:0000259" key="1">
    <source>
        <dbReference type="Pfam" id="PF14529"/>
    </source>
</evidence>
<proteinExistence type="predicted"/>
<dbReference type="Pfam" id="PF14529">
    <property type="entry name" value="Exo_endo_phos_2"/>
    <property type="match status" value="1"/>
</dbReference>